<evidence type="ECO:0000313" key="3">
    <source>
        <dbReference type="Proteomes" id="UP000499080"/>
    </source>
</evidence>
<dbReference type="Proteomes" id="UP000499080">
    <property type="component" value="Unassembled WGS sequence"/>
</dbReference>
<evidence type="ECO:0000256" key="1">
    <source>
        <dbReference type="SAM" id="MobiDB-lite"/>
    </source>
</evidence>
<reference evidence="2 3" key="1">
    <citation type="journal article" date="2019" name="Sci. Rep.">
        <title>Orb-weaving spider Araneus ventricosus genome elucidates the spidroin gene catalogue.</title>
        <authorList>
            <person name="Kono N."/>
            <person name="Nakamura H."/>
            <person name="Ohtoshi R."/>
            <person name="Moran D.A.P."/>
            <person name="Shinohara A."/>
            <person name="Yoshida Y."/>
            <person name="Fujiwara M."/>
            <person name="Mori M."/>
            <person name="Tomita M."/>
            <person name="Arakawa K."/>
        </authorList>
    </citation>
    <scope>NUCLEOTIDE SEQUENCE [LARGE SCALE GENOMIC DNA]</scope>
</reference>
<dbReference type="EMBL" id="BGPR01086751">
    <property type="protein sequence ID" value="GBM04602.1"/>
    <property type="molecule type" value="Genomic_DNA"/>
</dbReference>
<protein>
    <submittedName>
        <fullName evidence="2">Uncharacterized protein</fullName>
    </submittedName>
</protein>
<comment type="caution">
    <text evidence="2">The sequence shown here is derived from an EMBL/GenBank/DDBJ whole genome shotgun (WGS) entry which is preliminary data.</text>
</comment>
<keyword evidence="3" id="KW-1185">Reference proteome</keyword>
<organism evidence="2 3">
    <name type="scientific">Araneus ventricosus</name>
    <name type="common">Orbweaver spider</name>
    <name type="synonym">Epeira ventricosa</name>
    <dbReference type="NCBI Taxonomy" id="182803"/>
    <lineage>
        <taxon>Eukaryota</taxon>
        <taxon>Metazoa</taxon>
        <taxon>Ecdysozoa</taxon>
        <taxon>Arthropoda</taxon>
        <taxon>Chelicerata</taxon>
        <taxon>Arachnida</taxon>
        <taxon>Araneae</taxon>
        <taxon>Araneomorphae</taxon>
        <taxon>Entelegynae</taxon>
        <taxon>Araneoidea</taxon>
        <taxon>Araneidae</taxon>
        <taxon>Araneus</taxon>
    </lineage>
</organism>
<gene>
    <name evidence="2" type="ORF">AVEN_209017_1</name>
</gene>
<dbReference type="AlphaFoldDB" id="A0A4Y2CJL8"/>
<proteinExistence type="predicted"/>
<sequence length="82" mass="9323">MEGEMFFSLYLRTEGRTFAFRLADREFPSLLIVKSLGDAPEIFILFQECPASRSDSPSIDESTDDLPSIRLVNQPVTPQERP</sequence>
<accession>A0A4Y2CJL8</accession>
<evidence type="ECO:0000313" key="2">
    <source>
        <dbReference type="EMBL" id="GBM04602.1"/>
    </source>
</evidence>
<name>A0A4Y2CJL8_ARAVE</name>
<feature type="region of interest" description="Disordered" evidence="1">
    <location>
        <begin position="52"/>
        <end position="82"/>
    </location>
</feature>